<reference evidence="1 2" key="1">
    <citation type="submission" date="2018-10" db="EMBL/GenBank/DDBJ databases">
        <title>A high-quality apple genome assembly.</title>
        <authorList>
            <person name="Hu J."/>
        </authorList>
    </citation>
    <scope>NUCLEOTIDE SEQUENCE [LARGE SCALE GENOMIC DNA]</scope>
    <source>
        <strain evidence="2">cv. HFTH1</strain>
        <tissue evidence="1">Young leaf</tissue>
    </source>
</reference>
<dbReference type="EMBL" id="RDQH01000341">
    <property type="protein sequence ID" value="RXH73730.1"/>
    <property type="molecule type" value="Genomic_DNA"/>
</dbReference>
<keyword evidence="2" id="KW-1185">Reference proteome</keyword>
<comment type="caution">
    <text evidence="1">The sequence shown here is derived from an EMBL/GenBank/DDBJ whole genome shotgun (WGS) entry which is preliminary data.</text>
</comment>
<accession>A0A498HSL4</accession>
<dbReference type="AlphaFoldDB" id="A0A498HSL4"/>
<evidence type="ECO:0000313" key="2">
    <source>
        <dbReference type="Proteomes" id="UP000290289"/>
    </source>
</evidence>
<sequence>MEAYLKGEFCSGQIMSKLSNLCRKEGLRHAPSYKPCKHDKNLRDGLTFLSSVLIRDEFHNAKILVEFDCCVYLADW</sequence>
<dbReference type="Proteomes" id="UP000290289">
    <property type="component" value="Chromosome 15"/>
</dbReference>
<gene>
    <name evidence="1" type="ORF">DVH24_016552</name>
</gene>
<protein>
    <submittedName>
        <fullName evidence="1">Uncharacterized protein</fullName>
    </submittedName>
</protein>
<name>A0A498HSL4_MALDO</name>
<organism evidence="1 2">
    <name type="scientific">Malus domestica</name>
    <name type="common">Apple</name>
    <name type="synonym">Pyrus malus</name>
    <dbReference type="NCBI Taxonomy" id="3750"/>
    <lineage>
        <taxon>Eukaryota</taxon>
        <taxon>Viridiplantae</taxon>
        <taxon>Streptophyta</taxon>
        <taxon>Embryophyta</taxon>
        <taxon>Tracheophyta</taxon>
        <taxon>Spermatophyta</taxon>
        <taxon>Magnoliopsida</taxon>
        <taxon>eudicotyledons</taxon>
        <taxon>Gunneridae</taxon>
        <taxon>Pentapetalae</taxon>
        <taxon>rosids</taxon>
        <taxon>fabids</taxon>
        <taxon>Rosales</taxon>
        <taxon>Rosaceae</taxon>
        <taxon>Amygdaloideae</taxon>
        <taxon>Maleae</taxon>
        <taxon>Malus</taxon>
    </lineage>
</organism>
<evidence type="ECO:0000313" key="1">
    <source>
        <dbReference type="EMBL" id="RXH73730.1"/>
    </source>
</evidence>
<proteinExistence type="predicted"/>